<dbReference type="GO" id="GO:0016491">
    <property type="term" value="F:oxidoreductase activity"/>
    <property type="evidence" value="ECO:0007669"/>
    <property type="project" value="UniProtKB-KW"/>
</dbReference>
<dbReference type="PANTHER" id="PTHR24321">
    <property type="entry name" value="DEHYDROGENASES, SHORT CHAIN"/>
    <property type="match status" value="1"/>
</dbReference>
<protein>
    <submittedName>
        <fullName evidence="3">SDR family oxidoreductase</fullName>
    </submittedName>
</protein>
<name>A0A4S4C4T0_9BACL</name>
<comment type="caution">
    <text evidence="3">The sequence shown here is derived from an EMBL/GenBank/DDBJ whole genome shotgun (WGS) entry which is preliminary data.</text>
</comment>
<dbReference type="EMBL" id="SSOB01000007">
    <property type="protein sequence ID" value="THF82174.1"/>
    <property type="molecule type" value="Genomic_DNA"/>
</dbReference>
<proteinExistence type="inferred from homology"/>
<dbReference type="PRINTS" id="PR00080">
    <property type="entry name" value="SDRFAMILY"/>
</dbReference>
<dbReference type="NCBIfam" id="NF005559">
    <property type="entry name" value="PRK07231.1"/>
    <property type="match status" value="1"/>
</dbReference>
<dbReference type="CDD" id="cd05233">
    <property type="entry name" value="SDR_c"/>
    <property type="match status" value="1"/>
</dbReference>
<keyword evidence="2" id="KW-0560">Oxidoreductase</keyword>
<dbReference type="AlphaFoldDB" id="A0A4S4C4T0"/>
<organism evidence="3 4">
    <name type="scientific">Cohnella fermenti</name>
    <dbReference type="NCBI Taxonomy" id="2565925"/>
    <lineage>
        <taxon>Bacteria</taxon>
        <taxon>Bacillati</taxon>
        <taxon>Bacillota</taxon>
        <taxon>Bacilli</taxon>
        <taxon>Bacillales</taxon>
        <taxon>Paenibacillaceae</taxon>
        <taxon>Cohnella</taxon>
    </lineage>
</organism>
<sequence>MTRERQCRPNGRGMEMRGLQGRTAVVTGGAQGLGEAIVRRLAEEGCSVWLVDRNEEGAGTARAIGSATGSEVRFARVDLASPQQIEELAASWRSGAIRPSILVNNAAAFVFKGVEATPEEWDRILGVNIKGTSTMTKAVVPLMKEAGGGSVVNLSSVSGFVGQRQFATYNATKFALRGLTKCWAYDLAPDGIRVNAVCPGYIRTAAFERSCELLGIDAEEENARISLLHMLGRQGRAEEVAGAVAFLASDDASFITGSDLMVDGGFTAI</sequence>
<accession>A0A4S4C4T0</accession>
<dbReference type="PROSITE" id="PS00061">
    <property type="entry name" value="ADH_SHORT"/>
    <property type="match status" value="1"/>
</dbReference>
<dbReference type="GO" id="GO:0008206">
    <property type="term" value="P:bile acid metabolic process"/>
    <property type="evidence" value="ECO:0007669"/>
    <property type="project" value="UniProtKB-ARBA"/>
</dbReference>
<dbReference type="Pfam" id="PF13561">
    <property type="entry name" value="adh_short_C2"/>
    <property type="match status" value="1"/>
</dbReference>
<dbReference type="PRINTS" id="PR00081">
    <property type="entry name" value="GDHRDH"/>
</dbReference>
<dbReference type="InterPro" id="IPR020904">
    <property type="entry name" value="Sc_DH/Rdtase_CS"/>
</dbReference>
<keyword evidence="4" id="KW-1185">Reference proteome</keyword>
<dbReference type="FunFam" id="3.40.50.720:FF:000084">
    <property type="entry name" value="Short-chain dehydrogenase reductase"/>
    <property type="match status" value="1"/>
</dbReference>
<dbReference type="InterPro" id="IPR036291">
    <property type="entry name" value="NAD(P)-bd_dom_sf"/>
</dbReference>
<dbReference type="SUPFAM" id="SSF51735">
    <property type="entry name" value="NAD(P)-binding Rossmann-fold domains"/>
    <property type="match status" value="1"/>
</dbReference>
<dbReference type="PANTHER" id="PTHR24321:SF8">
    <property type="entry name" value="ESTRADIOL 17-BETA-DEHYDROGENASE 8-RELATED"/>
    <property type="match status" value="1"/>
</dbReference>
<evidence type="ECO:0000256" key="1">
    <source>
        <dbReference type="ARBA" id="ARBA00006484"/>
    </source>
</evidence>
<evidence type="ECO:0000256" key="2">
    <source>
        <dbReference type="ARBA" id="ARBA00023002"/>
    </source>
</evidence>
<dbReference type="Proteomes" id="UP000310636">
    <property type="component" value="Unassembled WGS sequence"/>
</dbReference>
<dbReference type="InterPro" id="IPR002347">
    <property type="entry name" value="SDR_fam"/>
</dbReference>
<reference evidence="3 4" key="1">
    <citation type="submission" date="2019-04" db="EMBL/GenBank/DDBJ databases">
        <title>Cohnella sp. nov. isolated from preserved vegetables.</title>
        <authorList>
            <person name="Lin S.-Y."/>
            <person name="Hung M.-H."/>
            <person name="Young C.-C."/>
        </authorList>
    </citation>
    <scope>NUCLEOTIDE SEQUENCE [LARGE SCALE GENOMIC DNA]</scope>
    <source>
        <strain evidence="3 4">CC-MHH1044</strain>
    </source>
</reference>
<dbReference type="OrthoDB" id="9803333at2"/>
<gene>
    <name evidence="3" type="ORF">E6C55_07255</name>
</gene>
<dbReference type="Gene3D" id="3.40.50.720">
    <property type="entry name" value="NAD(P)-binding Rossmann-like Domain"/>
    <property type="match status" value="1"/>
</dbReference>
<comment type="similarity">
    <text evidence="1">Belongs to the short-chain dehydrogenases/reductases (SDR) family.</text>
</comment>
<evidence type="ECO:0000313" key="3">
    <source>
        <dbReference type="EMBL" id="THF82174.1"/>
    </source>
</evidence>
<evidence type="ECO:0000313" key="4">
    <source>
        <dbReference type="Proteomes" id="UP000310636"/>
    </source>
</evidence>